<keyword evidence="2" id="KW-1185">Reference proteome</keyword>
<dbReference type="InterPro" id="IPR054211">
    <property type="entry name" value="DUF6918"/>
</dbReference>
<comment type="caution">
    <text evidence="1">The sequence shown here is derived from an EMBL/GenBank/DDBJ whole genome shotgun (WGS) entry which is preliminary data.</text>
</comment>
<organism evidence="1 2">
    <name type="scientific">Nostocoides australiense Ben110</name>
    <dbReference type="NCBI Taxonomy" id="1193182"/>
    <lineage>
        <taxon>Bacteria</taxon>
        <taxon>Bacillati</taxon>
        <taxon>Actinomycetota</taxon>
        <taxon>Actinomycetes</taxon>
        <taxon>Micrococcales</taxon>
        <taxon>Intrasporangiaceae</taxon>
        <taxon>Nostocoides</taxon>
    </lineage>
</organism>
<gene>
    <name evidence="1" type="ORF">BN11_4220008</name>
</gene>
<protein>
    <submittedName>
        <fullName evidence="1">Uncharacterized protein</fullName>
    </submittedName>
</protein>
<proteinExistence type="predicted"/>
<dbReference type="Pfam" id="PF21893">
    <property type="entry name" value="DUF6918"/>
    <property type="match status" value="1"/>
</dbReference>
<dbReference type="Proteomes" id="UP000035763">
    <property type="component" value="Unassembled WGS sequence"/>
</dbReference>
<accession>W6K432</accession>
<dbReference type="EMBL" id="CAJA01000360">
    <property type="protein sequence ID" value="CCH74309.1"/>
    <property type="molecule type" value="Genomic_DNA"/>
</dbReference>
<evidence type="ECO:0000313" key="2">
    <source>
        <dbReference type="Proteomes" id="UP000035763"/>
    </source>
</evidence>
<name>W6K432_9MICO</name>
<dbReference type="RefSeq" id="WP_048699678.1">
    <property type="nucleotide sequence ID" value="NZ_HG764815.1"/>
</dbReference>
<dbReference type="STRING" id="1193182.BN11_4220008"/>
<reference evidence="1 2" key="1">
    <citation type="journal article" date="2013" name="ISME J.">
        <title>A metabolic model for members of the genus Tetrasphaera involved in enhanced biological phosphorus removal.</title>
        <authorList>
            <person name="Kristiansen R."/>
            <person name="Nguyen H.T.T."/>
            <person name="Saunders A.M."/>
            <person name="Nielsen J.L."/>
            <person name="Wimmer R."/>
            <person name="Le V.Q."/>
            <person name="McIlroy S.J."/>
            <person name="Petrovski S."/>
            <person name="Seviour R.J."/>
            <person name="Calteau A."/>
            <person name="Nielsen K.L."/>
            <person name="Nielsen P.H."/>
        </authorList>
    </citation>
    <scope>NUCLEOTIDE SEQUENCE [LARGE SCALE GENOMIC DNA]</scope>
    <source>
        <strain evidence="1 2">Ben110</strain>
    </source>
</reference>
<dbReference type="AlphaFoldDB" id="W6K432"/>
<dbReference type="OrthoDB" id="530636at2"/>
<evidence type="ECO:0000313" key="1">
    <source>
        <dbReference type="EMBL" id="CCH74309.1"/>
    </source>
</evidence>
<sequence length="143" mass="14980">MTTLHELLDPSRRPQTVDALVGVVDAEVKSKSGLSGAAIKTGYAAANKIDAKIVRRAINGMLPDFMAQLEPFWAARGEQPFGAYLAGNADAVSEALLAVTDARAANPKHAAIAKVYSKLRGKAKDNVEAALPRLGEALQSLAG</sequence>